<dbReference type="Proteomes" id="UP000468531">
    <property type="component" value="Unassembled WGS sequence"/>
</dbReference>
<dbReference type="EMBL" id="VKHP01000447">
    <property type="protein sequence ID" value="NEV02818.1"/>
    <property type="molecule type" value="Genomic_DNA"/>
</dbReference>
<proteinExistence type="predicted"/>
<evidence type="ECO:0000313" key="2">
    <source>
        <dbReference type="EMBL" id="NEV02818.1"/>
    </source>
</evidence>
<evidence type="ECO:0000313" key="3">
    <source>
        <dbReference type="Proteomes" id="UP000468531"/>
    </source>
</evidence>
<feature type="domain" description="DUF5801" evidence="1">
    <location>
        <begin position="1"/>
        <end position="63"/>
    </location>
</feature>
<evidence type="ECO:0000259" key="1">
    <source>
        <dbReference type="Pfam" id="PF19116"/>
    </source>
</evidence>
<name>A0A6P1BWA7_9BRAD</name>
<dbReference type="SUPFAM" id="SSF51120">
    <property type="entry name" value="beta-Roll"/>
    <property type="match status" value="1"/>
</dbReference>
<dbReference type="Pfam" id="PF19116">
    <property type="entry name" value="DUF5801"/>
    <property type="match status" value="1"/>
</dbReference>
<comment type="caution">
    <text evidence="2">The sequence shown here is derived from an EMBL/GenBank/DDBJ whole genome shotgun (WGS) entry which is preliminary data.</text>
</comment>
<sequence>MFTLTVDPATGNVTLTQDRAVHENTASSPDTHEGISLTGGLVTLTATVTDKDGDTASQKLDLSSHVTFHDDGPSWTSAEHGVIANVAGISVIGDLQFTTGADGLGSLYFTGVSLDPLHPTATTIQAGGYAVSEYVDASGVLHGVANGADVFTVALDPTTSTYLFKLYHTLDSYSQQSISSSGDVHGSGPAPYAVLSDTSGHAVVNVTGYHTTGSFNVASWFNETHDTLTSSKLTQDTINASSQGLGVHSNNFKQGDFMRFDLGGVGDNSNGDTWTYGQAPGASAVGTGNQISFTVKAIGGSTIIDYVVHSVDGTVTSHVYNSATDGNTLTATGHGNIDYVEMYDVSGKSKILLAGINELVSSGATDVPFTVGVKDGDGDIASGAFDVNVNGGTTLSGTAGNDVIVAGVTNETLTGNGGDDKFVLNLAAHFTISDFNSGDLVLLDVAGLSLPAGTSNALTANQFTSSAATGGTENNASAWNESGSTNKFFFNNTTHELWYSANGTGSDKVDLAHLSTGVPAAANIHIF</sequence>
<dbReference type="InterPro" id="IPR011049">
    <property type="entry name" value="Serralysin-like_metalloprot_C"/>
</dbReference>
<dbReference type="InterPro" id="IPR043824">
    <property type="entry name" value="DUF5801"/>
</dbReference>
<organism evidence="2 3">
    <name type="scientific">Bradyrhizobium uaiense</name>
    <dbReference type="NCBI Taxonomy" id="2594946"/>
    <lineage>
        <taxon>Bacteria</taxon>
        <taxon>Pseudomonadati</taxon>
        <taxon>Pseudomonadota</taxon>
        <taxon>Alphaproteobacteria</taxon>
        <taxon>Hyphomicrobiales</taxon>
        <taxon>Nitrobacteraceae</taxon>
        <taxon>Bradyrhizobium</taxon>
    </lineage>
</organism>
<protein>
    <recommendedName>
        <fullName evidence="1">DUF5801 domain-containing protein</fullName>
    </recommendedName>
</protein>
<accession>A0A6P1BWA7</accession>
<keyword evidence="3" id="KW-1185">Reference proteome</keyword>
<reference evidence="2 3" key="1">
    <citation type="journal article" date="2020" name="Arch. Microbiol.">
        <title>Bradyrhizobium uaiense sp. nov., a new highly efficient cowpea symbiont.</title>
        <authorList>
            <person name="Cabral Michel D."/>
            <person name="Azarias Guimaraes A."/>
            <person name="Martins da Costa E."/>
            <person name="Soares de Carvalho T."/>
            <person name="Balsanelli E."/>
            <person name="Willems A."/>
            <person name="Maltempi de Souza E."/>
            <person name="de Souza Moreira F.M."/>
        </authorList>
    </citation>
    <scope>NUCLEOTIDE SEQUENCE [LARGE SCALE GENOMIC DNA]</scope>
    <source>
        <strain evidence="2 3">UFLA 03-164</strain>
    </source>
</reference>
<dbReference type="AlphaFoldDB" id="A0A6P1BWA7"/>
<dbReference type="Gene3D" id="2.150.10.10">
    <property type="entry name" value="Serralysin-like metalloprotease, C-terminal"/>
    <property type="match status" value="1"/>
</dbReference>
<gene>
    <name evidence="2" type="ORF">FNJ47_45940</name>
</gene>